<dbReference type="Proteomes" id="UP001497525">
    <property type="component" value="Unassembled WGS sequence"/>
</dbReference>
<evidence type="ECO:0000313" key="3">
    <source>
        <dbReference type="EMBL" id="CAL5135155.1"/>
    </source>
</evidence>
<dbReference type="Gene3D" id="3.40.50.300">
    <property type="entry name" value="P-loop containing nucleotide triphosphate hydrolases"/>
    <property type="match status" value="1"/>
</dbReference>
<gene>
    <name evidence="3" type="ORF">CDAUBV1_LOCUS9336</name>
</gene>
<dbReference type="PROSITE" id="PS50837">
    <property type="entry name" value="NACHT"/>
    <property type="match status" value="1"/>
</dbReference>
<organism evidence="3 4">
    <name type="scientific">Calicophoron daubneyi</name>
    <name type="common">Rumen fluke</name>
    <name type="synonym">Paramphistomum daubneyi</name>
    <dbReference type="NCBI Taxonomy" id="300641"/>
    <lineage>
        <taxon>Eukaryota</taxon>
        <taxon>Metazoa</taxon>
        <taxon>Spiralia</taxon>
        <taxon>Lophotrochozoa</taxon>
        <taxon>Platyhelminthes</taxon>
        <taxon>Trematoda</taxon>
        <taxon>Digenea</taxon>
        <taxon>Plagiorchiida</taxon>
        <taxon>Pronocephalata</taxon>
        <taxon>Paramphistomoidea</taxon>
        <taxon>Paramphistomidae</taxon>
        <taxon>Calicophoron</taxon>
    </lineage>
</organism>
<comment type="caution">
    <text evidence="3">The sequence shown here is derived from an EMBL/GenBank/DDBJ whole genome shotgun (WGS) entry which is preliminary data.</text>
</comment>
<dbReference type="PANTHER" id="PTHR19871:SF14">
    <property type="entry name" value="DUF4062 DOMAIN-CONTAINING PROTEIN"/>
    <property type="match status" value="1"/>
</dbReference>
<accession>A0AAV2TDC0</accession>
<dbReference type="SUPFAM" id="SSF52540">
    <property type="entry name" value="P-loop containing nucleoside triphosphate hydrolases"/>
    <property type="match status" value="1"/>
</dbReference>
<feature type="compositionally biased region" description="Basic and acidic residues" evidence="1">
    <location>
        <begin position="115"/>
        <end position="133"/>
    </location>
</feature>
<feature type="region of interest" description="Disordered" evidence="1">
    <location>
        <begin position="113"/>
        <end position="134"/>
    </location>
</feature>
<dbReference type="InterPro" id="IPR052752">
    <property type="entry name" value="NACHT-WD_repeat"/>
</dbReference>
<dbReference type="InterPro" id="IPR007111">
    <property type="entry name" value="NACHT_NTPase"/>
</dbReference>
<dbReference type="InterPro" id="IPR027417">
    <property type="entry name" value="P-loop_NTPase"/>
</dbReference>
<reference evidence="3" key="1">
    <citation type="submission" date="2024-06" db="EMBL/GenBank/DDBJ databases">
        <authorList>
            <person name="Liu X."/>
            <person name="Lenzi L."/>
            <person name="Haldenby T S."/>
            <person name="Uol C."/>
        </authorList>
    </citation>
    <scope>NUCLEOTIDE SEQUENCE</scope>
</reference>
<feature type="region of interest" description="Disordered" evidence="1">
    <location>
        <begin position="1280"/>
        <end position="1305"/>
    </location>
</feature>
<evidence type="ECO:0000259" key="2">
    <source>
        <dbReference type="PROSITE" id="PS50837"/>
    </source>
</evidence>
<name>A0AAV2TDC0_CALDB</name>
<evidence type="ECO:0000313" key="4">
    <source>
        <dbReference type="Proteomes" id="UP001497525"/>
    </source>
</evidence>
<feature type="region of interest" description="Disordered" evidence="1">
    <location>
        <begin position="61"/>
        <end position="91"/>
    </location>
</feature>
<evidence type="ECO:0000256" key="1">
    <source>
        <dbReference type="SAM" id="MobiDB-lite"/>
    </source>
</evidence>
<feature type="domain" description="NACHT" evidence="2">
    <location>
        <begin position="721"/>
        <end position="828"/>
    </location>
</feature>
<sequence length="2242" mass="254209">MLELTVLKALPELWFLFSFWLFKEHGEHWKTIGEVMLHSKEKNKYQNLVDEHLRQHAQMNATELSSVEPQDSKSDSHPATNFTSSQERRSTSDVIKLDSDIFDRYNDVGDLMSKNLKEETSEDTKEDEERSSLELDADSLPHSVPHAIPHSAHAFNQKLCSPTRHAQPREFPNRQMYIYVVADPTDMRVELDSLRVNVWPHLRHICHIQGFALKIIDHSAETDIDPAPWLNMDSEEKHEALRNHLSRRKEQRNFINNIILLSTQSVGPVPQLPQALCHSTVKHLTKAALEEITTLKADVEILSEKLPGYDPTQASRRNLATQEQISSLLISPVSDAKKDPSHWSRLQTQSSTITTAQLAIIEETLKQKKELIGVIHPGPLSRWYKPNGNEGESGKNLFYLQPIRTVLPDIDRYEEDARRQAALGCWLSDTHRIRCLLFRYLNWPRTSSAGRRSREGGVLNMPRASSSVASSSTQLSKAFSFEDENLMEKSVLEEEVEAILSSGEKNEDCLVIVRSHQQEPSELAYERRSVNSRAMSLDSWGMQTGSSSVITDQVNPVKYIFLHVPFEESKNRAGFLVESSRLQVPQFNQVYQEVVYSTPLNIEDQILRKRPPLDPTGCPDHTGYVEEFCRTVRSQMSKSLKLEMARRLEEESKRRLLLATEQEEPAIWSLEYELAAHWEACRELSKEFICRRDTLEEIFEFITCDAEKKRQTCKTSSGNFFLITVHGESGSGKSVLLAKLAELLKESCTDEITPRVIFRTVGSSTLSMNLLRTLHYLCLELSAKMNALTIATNYDGLQNAVYHALIQATFEQEVSRPLVVILDGIENMEDFIQRREFFPISWLPTEWLQRHPYLNSDVYLVISGSSAADNEPFKGFGGLMDLLTFKDYQSQSSHLLWKDIHLKPLNQWDIEACLDVWFDSNEVLSVLDTWPSDCGLNTLQPIQLRILAHLIQLGEFRWQAQKTKDLTTSALLHTWFLRAEKDYGRQRVETTIRHLLCSRRGLTDEEVIGLGRKTMEGRQKRHTSARLGRKLSLQTLTPNPVPSSAYTCPAITSHWWASFSRQRLTPVSMIRPCRDLPEGLNRNWYLANQITQHVLNIRYLGSKVRKGFHLMQAAWFTDCFRDQTILSALQKKSTNVNSTWRWVHELPYHLGKSASQQRLLGECIFNSRWLQGLVQSDFSSHGNRCHIDLVVNEIVSSLCYLWDDKLKAQVEEMPKNAFENTCTIKFLDKRTKATLQLLSEHTDLIWILTAMCFWKPHLERDPELLCTLLNTHYSEYSEEEDSMTGVVARGESEEEGSDSNYHNSKPNGKYRLSELLNQFNAKIPNGTLKPVNFSTLFKVSSLDQLATGLISATADSCLTGSQTSSQVTALAYNSRGDQLAIGIRNVEQHIAHVEIWDMLTKTIVRCQSLSVGTADTVGQLMWIGREAIIITETPSQRITVLPVNSPTGNNDVFYTLSEGVNDKMKGQDSLVIRTAETDSPGVTLILVLSLGVYRMNIWLWDLQNIHYLAGPFSLLDDKVWSSVSQQVPGGVRFASLPSAIQTSEAMLAAIVRNSALQFVFAERGESTARLHSIEFSPKNWEVHFTKPLNRKILRCPTAGTRLIAAAITRQGTIVLASRSPTADERNSEIVGCLDLFDLSTGSFQSRIEASSAVFSFTESSLGGSGVLRTTITPQLHVFLSDDGTNAITVSHAPGGKFKSASMEFVVWNLINRSHRNLAFEHLIPQITHELTNLPIPVSVGYCNVNKISVCIPFNDKAKSQIWHCDPLRATTVPVTKAKIRLRGMKIFGCLRNGHSDSEDLKYLCRHLDGDVYLGITTIKAEQGDPKPESAHIIVTPYETKQWASTDRFVMQDQLLIVLGKLEYSEVVEECREVFQQMDIFEFSKGDSLGFQLEHIRHLTDVFIIPCNLHEYIIWKRSYLVGMDECQTHFVAWSLNNGELVWRMKPNFALFSGWQPTVEIHKSDTNTNAVMRAFSAEETTGTSEGVANPRLENYMINSDQTVMIANYGLPYLCVFLLAEQKHVGNLSEDYAHPNRTRRVEAELSTQSMSLASISSDGCWFVHSEFSREEGSSCLTVWYLGDIHTSITARKYEVDWRRKRLTNQSGLVAMTIGGPDGSVVAARLGGGILVWNLCKSKEPRQLHHSNRLLYTTETPPLLQVSADAIRIVAATGLPRTQVSAWIIHNEYDTLMGHVFCENNIKELVLGFKDEYIALRTENIELPLLIWPRWSSALTSGNVNVKKRF</sequence>
<dbReference type="EMBL" id="CAXLJL010000245">
    <property type="protein sequence ID" value="CAL5135155.1"/>
    <property type="molecule type" value="Genomic_DNA"/>
</dbReference>
<protein>
    <recommendedName>
        <fullName evidence="2">NACHT domain-containing protein</fullName>
    </recommendedName>
</protein>
<proteinExistence type="predicted"/>
<dbReference type="SUPFAM" id="SSF82171">
    <property type="entry name" value="DPP6 N-terminal domain-like"/>
    <property type="match status" value="1"/>
</dbReference>
<dbReference type="PANTHER" id="PTHR19871">
    <property type="entry name" value="BETA TRANSDUCIN-RELATED PROTEIN"/>
    <property type="match status" value="1"/>
</dbReference>
<dbReference type="Pfam" id="PF05729">
    <property type="entry name" value="NACHT"/>
    <property type="match status" value="1"/>
</dbReference>